<dbReference type="CDD" id="cd00077">
    <property type="entry name" value="HDc"/>
    <property type="match status" value="1"/>
</dbReference>
<dbReference type="InterPro" id="IPR009875">
    <property type="entry name" value="PilZ_domain"/>
</dbReference>
<feature type="domain" description="HD-GYP" evidence="1">
    <location>
        <begin position="311"/>
        <end position="510"/>
    </location>
</feature>
<sequence>MAESATTDISKANAKWEWLEPLCLHGSVNLAFAGAFGASWPVVLDDIERDEAIIIDITATPALTDRLEAGESFHLIGHVNGAMVRTSALTVQGRLDQAGRVRLRCSYPEMLSTVHRRGTFRAPIRSEMGVAAHFRLNADAADMPVELDNLSLGGCLLTLRLADAVRLTSDQPFEQLSLQFPNGQRLTLAGWVRHVRTDDEWTTARVGCEFAELPIDGERMLWHCVKEAERESARRVSQSATPLQPSTLFLTPEGKKPAPVALPARTPATVAGNTAARYLFKIADYLYAQILELQNGGEIASTLLSRHTDTLLRLAAQSRESLLFALAYLDTEPAPIRHGLGVAVRAADLARGQGHDTETLKAVTASALIHDLGKALLPSAILESASALDSAQRDQLVEHVAFIRQRLDNCRWLSPHIADQIIGEVNERLDGSGYPVGAGGDSIGDLGRMMAVVDVVEAMTRPRPDRAAWPLTEVYRHLLGHPEQFDTVWVQRYVKRFGTAPVGALARFSSGALAWVQRLDDRGRPRQVHLVLNVNSRQRRLDQLLMDGDIDQLGRLEGVVDPQAFGLSLAPARE</sequence>
<dbReference type="SMART" id="SM00471">
    <property type="entry name" value="HDc"/>
    <property type="match status" value="1"/>
</dbReference>
<comment type="caution">
    <text evidence="2">The sequence shown here is derived from an EMBL/GenBank/DDBJ whole genome shotgun (WGS) entry which is preliminary data.</text>
</comment>
<dbReference type="InterPro" id="IPR037522">
    <property type="entry name" value="HD_GYP_dom"/>
</dbReference>
<name>A0ABQ3EAK3_9GAMM</name>
<reference evidence="3" key="1">
    <citation type="journal article" date="2019" name="Int. J. Syst. Evol. Microbiol.">
        <title>The Global Catalogue of Microorganisms (GCM) 10K type strain sequencing project: providing services to taxonomists for standard genome sequencing and annotation.</title>
        <authorList>
            <consortium name="The Broad Institute Genomics Platform"/>
            <consortium name="The Broad Institute Genome Sequencing Center for Infectious Disease"/>
            <person name="Wu L."/>
            <person name="Ma J."/>
        </authorList>
    </citation>
    <scope>NUCLEOTIDE SEQUENCE [LARGE SCALE GENOMIC DNA]</scope>
    <source>
        <strain evidence="3">KCTC 32998</strain>
    </source>
</reference>
<dbReference type="PANTHER" id="PTHR45228">
    <property type="entry name" value="CYCLIC DI-GMP PHOSPHODIESTERASE TM_0186-RELATED"/>
    <property type="match status" value="1"/>
</dbReference>
<dbReference type="Gene3D" id="1.10.3210.10">
    <property type="entry name" value="Hypothetical protein af1432"/>
    <property type="match status" value="1"/>
</dbReference>
<dbReference type="InterPro" id="IPR052020">
    <property type="entry name" value="Cyclic_di-GMP/3'3'-cGAMP_PDE"/>
</dbReference>
<protein>
    <recommendedName>
        <fullName evidence="1">HD-GYP domain-containing protein</fullName>
    </recommendedName>
</protein>
<evidence type="ECO:0000313" key="2">
    <source>
        <dbReference type="EMBL" id="GHB28683.1"/>
    </source>
</evidence>
<accession>A0ABQ3EAK3</accession>
<dbReference type="InterPro" id="IPR003607">
    <property type="entry name" value="HD/PDEase_dom"/>
</dbReference>
<dbReference type="SUPFAM" id="SSF141371">
    <property type="entry name" value="PilZ domain-like"/>
    <property type="match status" value="1"/>
</dbReference>
<dbReference type="Pfam" id="PF13487">
    <property type="entry name" value="HD_5"/>
    <property type="match status" value="1"/>
</dbReference>
<gene>
    <name evidence="2" type="ORF">GCM10009038_29490</name>
</gene>
<dbReference type="RefSeq" id="WP_189445474.1">
    <property type="nucleotide sequence ID" value="NZ_BMZI01000006.1"/>
</dbReference>
<dbReference type="PROSITE" id="PS51832">
    <property type="entry name" value="HD_GYP"/>
    <property type="match status" value="1"/>
</dbReference>
<organism evidence="2 3">
    <name type="scientific">Salinicola rhizosphaerae</name>
    <dbReference type="NCBI Taxonomy" id="1443141"/>
    <lineage>
        <taxon>Bacteria</taxon>
        <taxon>Pseudomonadati</taxon>
        <taxon>Pseudomonadota</taxon>
        <taxon>Gammaproteobacteria</taxon>
        <taxon>Oceanospirillales</taxon>
        <taxon>Halomonadaceae</taxon>
        <taxon>Salinicola</taxon>
    </lineage>
</organism>
<keyword evidence="3" id="KW-1185">Reference proteome</keyword>
<evidence type="ECO:0000313" key="3">
    <source>
        <dbReference type="Proteomes" id="UP000646745"/>
    </source>
</evidence>
<dbReference type="Gene3D" id="2.40.10.220">
    <property type="entry name" value="predicted glycosyltransferase like domains"/>
    <property type="match status" value="1"/>
</dbReference>
<dbReference type="SUPFAM" id="SSF109604">
    <property type="entry name" value="HD-domain/PDEase-like"/>
    <property type="match status" value="1"/>
</dbReference>
<evidence type="ECO:0000259" key="1">
    <source>
        <dbReference type="PROSITE" id="PS51832"/>
    </source>
</evidence>
<dbReference type="Pfam" id="PF07238">
    <property type="entry name" value="PilZ"/>
    <property type="match status" value="1"/>
</dbReference>
<proteinExistence type="predicted"/>
<dbReference type="EMBL" id="BMZI01000006">
    <property type="protein sequence ID" value="GHB28683.1"/>
    <property type="molecule type" value="Genomic_DNA"/>
</dbReference>
<dbReference type="Proteomes" id="UP000646745">
    <property type="component" value="Unassembled WGS sequence"/>
</dbReference>